<comment type="caution">
    <text evidence="2">The sequence shown here is derived from an EMBL/GenBank/DDBJ whole genome shotgun (WGS) entry which is preliminary data.</text>
</comment>
<dbReference type="Pfam" id="PF04909">
    <property type="entry name" value="Amidohydro_2"/>
    <property type="match status" value="1"/>
</dbReference>
<keyword evidence="3" id="KW-1185">Reference proteome</keyword>
<gene>
    <name evidence="2" type="ORF">PQQ73_04000</name>
</gene>
<dbReference type="SUPFAM" id="SSF51556">
    <property type="entry name" value="Metallo-dependent hydrolases"/>
    <property type="match status" value="1"/>
</dbReference>
<protein>
    <submittedName>
        <fullName evidence="2">Amidohydrolase family protein</fullName>
    </submittedName>
</protein>
<dbReference type="InterPro" id="IPR032466">
    <property type="entry name" value="Metal_Hydrolase"/>
</dbReference>
<reference evidence="2 3" key="1">
    <citation type="journal article" date="2024" name="Chem. Sci.">
        <title>Discovery of megapolipeptins by genome mining of a Burkholderiales bacteria collection.</title>
        <authorList>
            <person name="Paulo B.S."/>
            <person name="Recchia M.J.J."/>
            <person name="Lee S."/>
            <person name="Fergusson C.H."/>
            <person name="Romanowski S.B."/>
            <person name="Hernandez A."/>
            <person name="Krull N."/>
            <person name="Liu D.Y."/>
            <person name="Cavanagh H."/>
            <person name="Bos A."/>
            <person name="Gray C.A."/>
            <person name="Murphy B.T."/>
            <person name="Linington R.G."/>
            <person name="Eustaquio A.S."/>
        </authorList>
    </citation>
    <scope>NUCLEOTIDE SEQUENCE [LARGE SCALE GENOMIC DNA]</scope>
    <source>
        <strain evidence="2 3">RL17-350-BIC-E</strain>
    </source>
</reference>
<organism evidence="2 3">
    <name type="scientific">Paraburkholderia strydomiana</name>
    <dbReference type="NCBI Taxonomy" id="1245417"/>
    <lineage>
        <taxon>Bacteria</taxon>
        <taxon>Pseudomonadati</taxon>
        <taxon>Pseudomonadota</taxon>
        <taxon>Betaproteobacteria</taxon>
        <taxon>Burkholderiales</taxon>
        <taxon>Burkholderiaceae</taxon>
        <taxon>Paraburkholderia</taxon>
    </lineage>
</organism>
<dbReference type="Proteomes" id="UP001629392">
    <property type="component" value="Unassembled WGS sequence"/>
</dbReference>
<dbReference type="Gene3D" id="3.20.20.140">
    <property type="entry name" value="Metal-dependent hydrolases"/>
    <property type="match status" value="1"/>
</dbReference>
<proteinExistence type="predicted"/>
<accession>A0ABW9E9I5</accession>
<evidence type="ECO:0000259" key="1">
    <source>
        <dbReference type="Pfam" id="PF04909"/>
    </source>
</evidence>
<dbReference type="PANTHER" id="PTHR35563:SF2">
    <property type="entry name" value="BARREL METAL-DEPENDENT HYDROLASE, PUTATIVE (AFU_ORTHOLOGUE AFUA_1G16240)-RELATED"/>
    <property type="match status" value="1"/>
</dbReference>
<dbReference type="PANTHER" id="PTHR35563">
    <property type="entry name" value="BARREL METAL-DEPENDENT HYDROLASE, PUTATIVE (AFU_ORTHOLOGUE AFUA_1G16240)-RELATED"/>
    <property type="match status" value="1"/>
</dbReference>
<feature type="domain" description="Amidohydrolase-related" evidence="1">
    <location>
        <begin position="27"/>
        <end position="291"/>
    </location>
</feature>
<name>A0ABW9E9I5_9BURK</name>
<evidence type="ECO:0000313" key="3">
    <source>
        <dbReference type="Proteomes" id="UP001629392"/>
    </source>
</evidence>
<dbReference type="InterPro" id="IPR052358">
    <property type="entry name" value="Aro_Compnd_Degr_Hydrolases"/>
</dbReference>
<dbReference type="InterPro" id="IPR006680">
    <property type="entry name" value="Amidohydro-rel"/>
</dbReference>
<dbReference type="EMBL" id="JAQQCL010000002">
    <property type="protein sequence ID" value="MFM0715487.1"/>
    <property type="molecule type" value="Genomic_DNA"/>
</dbReference>
<evidence type="ECO:0000313" key="2">
    <source>
        <dbReference type="EMBL" id="MFM0715487.1"/>
    </source>
</evidence>
<sequence length="292" mass="32171">MNQVLKTSDAPLAHPRTPMLQLPPGSCDSHCHIYGPFDRYPLPDERSFNPALAPETALRKWHERFGFSRAVIVQSQGHGFDHRPLLDALHHGAGRYRGVALVRPTDPDSQIAELAAAGVCGARFHFLAHLGGRTDLDVVRNVAAKIRPFRWHVAIHVAGNDIVEYAPFILSLDMPVVIDHMARLDIADGPDGAAVAALRRLMDSGRVWVKLSAADRLSKTGTPFHDVLPVARNLAAHAPQRVLWGSDWPHVNLHGPMPDDGDLTDLIAQMAPGEQQRRLLLVDNPAEFFGFE</sequence>
<dbReference type="RefSeq" id="WP_408141128.1">
    <property type="nucleotide sequence ID" value="NZ_JAQQCJ010000002.1"/>
</dbReference>